<protein>
    <recommendedName>
        <fullName evidence="1">RSE1/DDB1/CPSF1 C-terminal domain-containing protein</fullName>
    </recommendedName>
</protein>
<dbReference type="GO" id="GO:0005634">
    <property type="term" value="C:nucleus"/>
    <property type="evidence" value="ECO:0007669"/>
    <property type="project" value="InterPro"/>
</dbReference>
<keyword evidence="3" id="KW-1185">Reference proteome</keyword>
<organism evidence="2 3">
    <name type="scientific">Beta vulgaris subsp. vulgaris</name>
    <name type="common">Beet</name>
    <dbReference type="NCBI Taxonomy" id="3555"/>
    <lineage>
        <taxon>Eukaryota</taxon>
        <taxon>Viridiplantae</taxon>
        <taxon>Streptophyta</taxon>
        <taxon>Embryophyta</taxon>
        <taxon>Tracheophyta</taxon>
        <taxon>Spermatophyta</taxon>
        <taxon>Magnoliopsida</taxon>
        <taxon>eudicotyledons</taxon>
        <taxon>Gunneridae</taxon>
        <taxon>Pentapetalae</taxon>
        <taxon>Caryophyllales</taxon>
        <taxon>Chenopodiaceae</taxon>
        <taxon>Betoideae</taxon>
        <taxon>Beta</taxon>
    </lineage>
</organism>
<dbReference type="InterPro" id="IPR015943">
    <property type="entry name" value="WD40/YVTN_repeat-like_dom_sf"/>
</dbReference>
<dbReference type="Gene3D" id="2.130.10.10">
    <property type="entry name" value="YVTN repeat-like/Quinoprotein amine dehydrogenase"/>
    <property type="match status" value="1"/>
</dbReference>
<reference evidence="2 3" key="1">
    <citation type="journal article" date="2014" name="Nature">
        <title>The genome of the recently domesticated crop plant sugar beet (Beta vulgaris).</title>
        <authorList>
            <person name="Dohm J.C."/>
            <person name="Minoche A.E."/>
            <person name="Holtgrawe D."/>
            <person name="Capella-Gutierrez S."/>
            <person name="Zakrzewski F."/>
            <person name="Tafer H."/>
            <person name="Rupp O."/>
            <person name="Sorensen T.R."/>
            <person name="Stracke R."/>
            <person name="Reinhardt R."/>
            <person name="Goesmann A."/>
            <person name="Kraft T."/>
            <person name="Schulz B."/>
            <person name="Stadler P.F."/>
            <person name="Schmidt T."/>
            <person name="Gabaldon T."/>
            <person name="Lehrach H."/>
            <person name="Weisshaar B."/>
            <person name="Himmelbauer H."/>
        </authorList>
    </citation>
    <scope>NUCLEOTIDE SEQUENCE [LARGE SCALE GENOMIC DNA]</scope>
    <source>
        <tissue evidence="2">Taproot</tissue>
    </source>
</reference>
<dbReference type="AlphaFoldDB" id="A0A0J7ZQ89"/>
<dbReference type="PANTHER" id="PTHR10644">
    <property type="entry name" value="DNA REPAIR/RNA PROCESSING CPSF FAMILY"/>
    <property type="match status" value="1"/>
</dbReference>
<dbReference type="OrthoDB" id="6109at2759"/>
<feature type="domain" description="RSE1/DDB1/CPSF1 C-terminal" evidence="1">
    <location>
        <begin position="27"/>
        <end position="198"/>
    </location>
</feature>
<accession>A0A0J7ZQ89</accession>
<evidence type="ECO:0000259" key="1">
    <source>
        <dbReference type="Pfam" id="PF03178"/>
    </source>
</evidence>
<dbReference type="Proteomes" id="UP000035740">
    <property type="component" value="Unassembled WGS sequence"/>
</dbReference>
<dbReference type="InterPro" id="IPR004871">
    <property type="entry name" value="RSE1/DDB1/CPSF1_C"/>
</dbReference>
<dbReference type="Gramene" id="KMS78221">
    <property type="protein sequence ID" value="KMS78221"/>
    <property type="gene ID" value="BVRB_034070"/>
</dbReference>
<gene>
    <name evidence="2" type="ORF">BVRB_034070</name>
</gene>
<dbReference type="eggNOG" id="KOG1896">
    <property type="taxonomic scope" value="Eukaryota"/>
</dbReference>
<feature type="non-terminal residue" evidence="2">
    <location>
        <position position="199"/>
    </location>
</feature>
<dbReference type="InterPro" id="IPR050358">
    <property type="entry name" value="RSE1/DDB1/CFT1"/>
</dbReference>
<dbReference type="GO" id="GO:0003676">
    <property type="term" value="F:nucleic acid binding"/>
    <property type="evidence" value="ECO:0007669"/>
    <property type="project" value="InterPro"/>
</dbReference>
<evidence type="ECO:0000313" key="3">
    <source>
        <dbReference type="Proteomes" id="UP000035740"/>
    </source>
</evidence>
<evidence type="ECO:0000313" key="2">
    <source>
        <dbReference type="EMBL" id="KMS78221.1"/>
    </source>
</evidence>
<dbReference type="EMBL" id="KQ106011">
    <property type="protein sequence ID" value="KMS78221.1"/>
    <property type="molecule type" value="Genomic_DNA"/>
</dbReference>
<dbReference type="Pfam" id="PF03178">
    <property type="entry name" value="CPSF_A"/>
    <property type="match status" value="1"/>
</dbReference>
<sequence>MRMSYIFQIDLIEGETDRTVPLYDKRSQMHLCTNNTMKVVDTFKDFEKDDEAILCVEDSPIAYGEKKLHFLSVGTGNIESEEVSCRGRLLLFRVHDTTPSDKTGAGYRYNLAFESKEIGPVSAITAVQGFLCVAVGLRVIMYRWDTDRLVGCAFYDADFYSVSLQSAKGFILLADIYNSAHLLFWEPRLKQIMFLGKDP</sequence>
<name>A0A0J7ZQ89_BETVV</name>
<proteinExistence type="predicted"/>